<feature type="compositionally biased region" description="Pro residues" evidence="1">
    <location>
        <begin position="10"/>
        <end position="21"/>
    </location>
</feature>
<proteinExistence type="predicted"/>
<keyword evidence="3" id="KW-1185">Reference proteome</keyword>
<accession>A0AAP0KAU0</accession>
<sequence length="312" mass="32323">MRHLAAAPRRSPPPLSQPSRPPRLLAAHAARRALAPARSPHMAAELLSRCWRLAPLVPPSCAAAAARRPSLSLPYRAAAGRRATAKATRTATVPLSLSLFATVSLPSLSCSCASRRAAAFAAGADAAPATLSRPTLRRSPAPAALSCVAQPEALPLLILAARAALAARRLSLSLPYRAAAGRRATAGSSSAFSLVLLPPPTPPRSSRIRTSPVRRHRLDCSFPSFRRRLVAGAAAASPRSVGPLVREQLLLGAILAAIAGAAPLRRRCWSASGSPSQKSLAPPPSLSLSLLLSLSSLSSLFLIVSLSLAVSL</sequence>
<gene>
    <name evidence="2" type="ORF">Scep_007076</name>
</gene>
<comment type="caution">
    <text evidence="2">The sequence shown here is derived from an EMBL/GenBank/DDBJ whole genome shotgun (WGS) entry which is preliminary data.</text>
</comment>
<dbReference type="Proteomes" id="UP001419268">
    <property type="component" value="Unassembled WGS sequence"/>
</dbReference>
<reference evidence="2 3" key="1">
    <citation type="submission" date="2024-01" db="EMBL/GenBank/DDBJ databases">
        <title>Genome assemblies of Stephania.</title>
        <authorList>
            <person name="Yang L."/>
        </authorList>
    </citation>
    <scope>NUCLEOTIDE SEQUENCE [LARGE SCALE GENOMIC DNA]</scope>
    <source>
        <strain evidence="2">JXDWG</strain>
        <tissue evidence="2">Leaf</tissue>
    </source>
</reference>
<evidence type="ECO:0000313" key="2">
    <source>
        <dbReference type="EMBL" id="KAK9148319.1"/>
    </source>
</evidence>
<name>A0AAP0KAU0_9MAGN</name>
<organism evidence="2 3">
    <name type="scientific">Stephania cephalantha</name>
    <dbReference type="NCBI Taxonomy" id="152367"/>
    <lineage>
        <taxon>Eukaryota</taxon>
        <taxon>Viridiplantae</taxon>
        <taxon>Streptophyta</taxon>
        <taxon>Embryophyta</taxon>
        <taxon>Tracheophyta</taxon>
        <taxon>Spermatophyta</taxon>
        <taxon>Magnoliopsida</taxon>
        <taxon>Ranunculales</taxon>
        <taxon>Menispermaceae</taxon>
        <taxon>Menispermoideae</taxon>
        <taxon>Cissampelideae</taxon>
        <taxon>Stephania</taxon>
    </lineage>
</organism>
<evidence type="ECO:0000256" key="1">
    <source>
        <dbReference type="SAM" id="MobiDB-lite"/>
    </source>
</evidence>
<protein>
    <submittedName>
        <fullName evidence="2">Uncharacterized protein</fullName>
    </submittedName>
</protein>
<dbReference type="AlphaFoldDB" id="A0AAP0KAU0"/>
<dbReference type="EMBL" id="JBBNAG010000003">
    <property type="protein sequence ID" value="KAK9148319.1"/>
    <property type="molecule type" value="Genomic_DNA"/>
</dbReference>
<evidence type="ECO:0000313" key="3">
    <source>
        <dbReference type="Proteomes" id="UP001419268"/>
    </source>
</evidence>
<feature type="region of interest" description="Disordered" evidence="1">
    <location>
        <begin position="1"/>
        <end position="21"/>
    </location>
</feature>